<evidence type="ECO:0000313" key="3">
    <source>
        <dbReference type="Proteomes" id="UP000606974"/>
    </source>
</evidence>
<feature type="region of interest" description="Disordered" evidence="1">
    <location>
        <begin position="74"/>
        <end position="101"/>
    </location>
</feature>
<evidence type="ECO:0000256" key="1">
    <source>
        <dbReference type="SAM" id="MobiDB-lite"/>
    </source>
</evidence>
<sequence>MSKLKVIALDEKTLQEKGLAGSPIQTGAPDTDRATPDTERATSPTEGGDTANDQIKAELDTRAYEEERKKAIGDIGVRPIQNHNQKPIHIPSNKLPEPYNR</sequence>
<evidence type="ECO:0000313" key="2">
    <source>
        <dbReference type="EMBL" id="KAF7509968.1"/>
    </source>
</evidence>
<protein>
    <submittedName>
        <fullName evidence="2">Uncharacterized protein</fullName>
    </submittedName>
</protein>
<keyword evidence="3" id="KW-1185">Reference proteome</keyword>
<dbReference type="AlphaFoldDB" id="A0A8H7E6G3"/>
<reference evidence="2" key="1">
    <citation type="submission" date="2020-02" db="EMBL/GenBank/DDBJ databases">
        <authorList>
            <person name="Palmer J.M."/>
        </authorList>
    </citation>
    <scope>NUCLEOTIDE SEQUENCE</scope>
    <source>
        <strain evidence="2">EPUS1.4</strain>
        <tissue evidence="2">Thallus</tissue>
    </source>
</reference>
<organism evidence="2 3">
    <name type="scientific">Endocarpon pusillum</name>
    <dbReference type="NCBI Taxonomy" id="364733"/>
    <lineage>
        <taxon>Eukaryota</taxon>
        <taxon>Fungi</taxon>
        <taxon>Dikarya</taxon>
        <taxon>Ascomycota</taxon>
        <taxon>Pezizomycotina</taxon>
        <taxon>Eurotiomycetes</taxon>
        <taxon>Chaetothyriomycetidae</taxon>
        <taxon>Verrucariales</taxon>
        <taxon>Verrucariaceae</taxon>
        <taxon>Endocarpon</taxon>
    </lineage>
</organism>
<dbReference type="EMBL" id="JAACFV010000035">
    <property type="protein sequence ID" value="KAF7509968.1"/>
    <property type="molecule type" value="Genomic_DNA"/>
</dbReference>
<feature type="compositionally biased region" description="Basic and acidic residues" evidence="1">
    <location>
        <begin position="30"/>
        <end position="40"/>
    </location>
</feature>
<accession>A0A8H7E6G3</accession>
<comment type="caution">
    <text evidence="2">The sequence shown here is derived from an EMBL/GenBank/DDBJ whole genome shotgun (WGS) entry which is preliminary data.</text>
</comment>
<proteinExistence type="predicted"/>
<dbReference type="Proteomes" id="UP000606974">
    <property type="component" value="Unassembled WGS sequence"/>
</dbReference>
<name>A0A8H7E6G3_9EURO</name>
<gene>
    <name evidence="2" type="ORF">GJ744_007282</name>
</gene>
<feature type="region of interest" description="Disordered" evidence="1">
    <location>
        <begin position="13"/>
        <end position="55"/>
    </location>
</feature>